<sequence>MTCRSFRHHLFDFGGDLSQILADQLVAFQRQQIFGRRVDDGDAPIVLDADHSRRHARQHRLDEAAAVVDLVLRLQDFIALGADFRDHLVEGAREAADVTVCGAHRHQYIHIARGHIVGSADKEADRPHDTVGNGDRGPDCGQQHDERKADVEHGEGDLERHAPLFHRLVFGGVVLDHPHGVHDPRVDGTHRVEERARDFIQLDDRADEVGHTGWNERRLTIGRRVECVLRNGRQRPLGLDFRLDDGAAVAAHEESAEQAAPPGLAGHQIGKAGTIQTVKRTIALQIVRHRNRLALQIARIFHQIGLRDILRGADDLLRAHAEPAVEAHIQRQARNDGDQNCRRDRHDRKEGDDADMQTCCRPAAAARLHQPGDFPRDQRDQSQHEQAVDDDRGENDRGRGGDGRQPEKHQQRGDCAQQRAAGQDEARQRKGSTTVCHLDNRLVARRRRHCVLGHFNHLHARTTVGAPFNPRNHDFGASTDDNGRRKLSFDLTRKRNNYFKSSLQ</sequence>
<keyword evidence="2" id="KW-0418">Kinase</keyword>
<feature type="compositionally biased region" description="Basic and acidic residues" evidence="1">
    <location>
        <begin position="327"/>
        <end position="351"/>
    </location>
</feature>
<feature type="compositionally biased region" description="Basic and acidic residues" evidence="1">
    <location>
        <begin position="120"/>
        <end position="129"/>
    </location>
</feature>
<organism evidence="2 3">
    <name type="scientific">Rhizobium freirei PRF 81</name>
    <dbReference type="NCBI Taxonomy" id="363754"/>
    <lineage>
        <taxon>Bacteria</taxon>
        <taxon>Pseudomonadati</taxon>
        <taxon>Pseudomonadota</taxon>
        <taxon>Alphaproteobacteria</taxon>
        <taxon>Hyphomicrobiales</taxon>
        <taxon>Rhizobiaceae</taxon>
        <taxon>Rhizobium/Agrobacterium group</taxon>
        <taxon>Rhizobium</taxon>
    </lineage>
</organism>
<protein>
    <submittedName>
        <fullName evidence="2">Nitrogen regulation (Two-component sensor histidine kinase) protein</fullName>
    </submittedName>
</protein>
<feature type="region of interest" description="Disordered" evidence="1">
    <location>
        <begin position="327"/>
        <end position="432"/>
    </location>
</feature>
<dbReference type="STRING" id="363754.RHSP_12455"/>
<keyword evidence="2" id="KW-0808">Transferase</keyword>
<dbReference type="Proteomes" id="UP000012429">
    <property type="component" value="Unassembled WGS sequence"/>
</dbReference>
<dbReference type="GO" id="GO:0016301">
    <property type="term" value="F:kinase activity"/>
    <property type="evidence" value="ECO:0007669"/>
    <property type="project" value="UniProtKB-KW"/>
</dbReference>
<name>N6V203_9HYPH</name>
<evidence type="ECO:0000313" key="2">
    <source>
        <dbReference type="EMBL" id="ENN87046.1"/>
    </source>
</evidence>
<dbReference type="AlphaFoldDB" id="N6V203"/>
<feature type="compositionally biased region" description="Basic and acidic residues" evidence="1">
    <location>
        <begin position="374"/>
        <end position="412"/>
    </location>
</feature>
<proteinExistence type="predicted"/>
<comment type="caution">
    <text evidence="2">The sequence shown here is derived from an EMBL/GenBank/DDBJ whole genome shotgun (WGS) entry which is preliminary data.</text>
</comment>
<reference evidence="2 3" key="1">
    <citation type="journal article" date="2012" name="BMC Genomics">
        <title>Genomic basis of broad host range and environmental adaptability of Rhizobium tropici CIAT 899 and Rhizobium sp. PRF 81 which are used in inoculants for common bean (Phaseolus vulgaris L.).</title>
        <authorList>
            <person name="Ormeno-Orrillo E."/>
            <person name="Menna P."/>
            <person name="Almeida L.G."/>
            <person name="Ollero F.J."/>
            <person name="Nicolas M.F."/>
            <person name="Pains Rodrigues E."/>
            <person name="Shigueyoshi Nakatani A."/>
            <person name="Silva Batista J.S."/>
            <person name="Oliveira Chueire L.M."/>
            <person name="Souza R.C."/>
            <person name="Ribeiro Vasconcelos A.T."/>
            <person name="Megias M."/>
            <person name="Hungria M."/>
            <person name="Martinez-Romero E."/>
        </authorList>
    </citation>
    <scope>NUCLEOTIDE SEQUENCE [LARGE SCALE GENOMIC DNA]</scope>
    <source>
        <strain evidence="2 3">PRF 81</strain>
    </source>
</reference>
<evidence type="ECO:0000256" key="1">
    <source>
        <dbReference type="SAM" id="MobiDB-lite"/>
    </source>
</evidence>
<gene>
    <name evidence="2" type="ORF">RHSP_12455</name>
</gene>
<feature type="region of interest" description="Disordered" evidence="1">
    <location>
        <begin position="120"/>
        <end position="154"/>
    </location>
</feature>
<feature type="compositionally biased region" description="Basic and acidic residues" evidence="1">
    <location>
        <begin position="136"/>
        <end position="154"/>
    </location>
</feature>
<keyword evidence="3" id="KW-1185">Reference proteome</keyword>
<dbReference type="EMBL" id="AQHN01000061">
    <property type="protein sequence ID" value="ENN87046.1"/>
    <property type="molecule type" value="Genomic_DNA"/>
</dbReference>
<accession>N6V203</accession>
<evidence type="ECO:0000313" key="3">
    <source>
        <dbReference type="Proteomes" id="UP000012429"/>
    </source>
</evidence>